<evidence type="ECO:0000256" key="4">
    <source>
        <dbReference type="ARBA" id="ARBA00022723"/>
    </source>
</evidence>
<sequence length="429" mass="47182">MPNALEGTRFHAYGPRHLDAIADRYGLPPDVRESMRRVSLVLPFRVNDYVLDNLVDWAAVPDDPIFRLTFPQPGMLPDSDERRLAATTGGRLREVVDDIRAGLNPHPSAQRSNVPVQAGAAVPGLQHKYRETVLYFPGQGQTCHAYCTYCFRWAQFIGDPELRFAAPEPSGLVAYLRAHPEVSDVLVTGGDPMVMSAQRLRSHIAPLLAVETVRTIRIGTKSVAYWPHRFTTDPDADEVARLFEDVVASGRQLAVMAHFSHPRELETDPARRALLRIRATGAAVYCQAPLIAHVNDDAAVVAELWRAELAAGTVPYYLFVARDTGPHDYFKVPLARAVDVFRTAYRTLPGLARTVRGPVMSAAPGKVVVDGVDGGFFQLRMVQARDPALVGRPFRARYSATAAWLDELDLAPDTPPDLAAACKPPRSAP</sequence>
<keyword evidence="2" id="KW-0004">4Fe-4S</keyword>
<dbReference type="Gene3D" id="3.20.20.70">
    <property type="entry name" value="Aldolase class I"/>
    <property type="match status" value="1"/>
</dbReference>
<dbReference type="AlphaFoldDB" id="A0A2T0T1B8"/>
<evidence type="ECO:0000313" key="9">
    <source>
        <dbReference type="Proteomes" id="UP000239494"/>
    </source>
</evidence>
<dbReference type="InterPro" id="IPR003739">
    <property type="entry name" value="Lys_aminomutase/Glu_NH3_mut"/>
</dbReference>
<dbReference type="Proteomes" id="UP000239494">
    <property type="component" value="Unassembled WGS sequence"/>
</dbReference>
<dbReference type="RefSeq" id="WP_106189399.1">
    <property type="nucleotide sequence ID" value="NZ_PVTF01000007.1"/>
</dbReference>
<evidence type="ECO:0000256" key="1">
    <source>
        <dbReference type="ARBA" id="ARBA00001933"/>
    </source>
</evidence>
<dbReference type="GO" id="GO:0003824">
    <property type="term" value="F:catalytic activity"/>
    <property type="evidence" value="ECO:0007669"/>
    <property type="project" value="InterPro"/>
</dbReference>
<keyword evidence="5" id="KW-0663">Pyridoxal phosphate</keyword>
<dbReference type="GO" id="GO:0046872">
    <property type="term" value="F:metal ion binding"/>
    <property type="evidence" value="ECO:0007669"/>
    <property type="project" value="UniProtKB-KW"/>
</dbReference>
<evidence type="ECO:0000256" key="6">
    <source>
        <dbReference type="ARBA" id="ARBA00023004"/>
    </source>
</evidence>
<keyword evidence="9" id="KW-1185">Reference proteome</keyword>
<dbReference type="InterPro" id="IPR058240">
    <property type="entry name" value="rSAM_sf"/>
</dbReference>
<dbReference type="OrthoDB" id="9768064at2"/>
<dbReference type="EMBL" id="PVTF01000007">
    <property type="protein sequence ID" value="PRY39437.1"/>
    <property type="molecule type" value="Genomic_DNA"/>
</dbReference>
<keyword evidence="3" id="KW-0949">S-adenosyl-L-methionine</keyword>
<keyword evidence="7" id="KW-0411">Iron-sulfur</keyword>
<evidence type="ECO:0000256" key="7">
    <source>
        <dbReference type="ARBA" id="ARBA00023014"/>
    </source>
</evidence>
<evidence type="ECO:0000256" key="2">
    <source>
        <dbReference type="ARBA" id="ARBA00022485"/>
    </source>
</evidence>
<name>A0A2T0T1B8_9PSEU</name>
<keyword evidence="4" id="KW-0479">Metal-binding</keyword>
<evidence type="ECO:0000256" key="5">
    <source>
        <dbReference type="ARBA" id="ARBA00022898"/>
    </source>
</evidence>
<dbReference type="SUPFAM" id="SSF102114">
    <property type="entry name" value="Radical SAM enzymes"/>
    <property type="match status" value="1"/>
</dbReference>
<protein>
    <submittedName>
        <fullName evidence="8">L-lysine 2,3-aminomutase</fullName>
    </submittedName>
</protein>
<comment type="caution">
    <text evidence="8">The sequence shown here is derived from an EMBL/GenBank/DDBJ whole genome shotgun (WGS) entry which is preliminary data.</text>
</comment>
<gene>
    <name evidence="8" type="ORF">CLV43_10720</name>
</gene>
<dbReference type="InterPro" id="IPR013785">
    <property type="entry name" value="Aldolase_TIM"/>
</dbReference>
<organism evidence="8 9">
    <name type="scientific">Umezawaea tangerina</name>
    <dbReference type="NCBI Taxonomy" id="84725"/>
    <lineage>
        <taxon>Bacteria</taxon>
        <taxon>Bacillati</taxon>
        <taxon>Actinomycetota</taxon>
        <taxon>Actinomycetes</taxon>
        <taxon>Pseudonocardiales</taxon>
        <taxon>Pseudonocardiaceae</taxon>
        <taxon>Umezawaea</taxon>
    </lineage>
</organism>
<evidence type="ECO:0000256" key="3">
    <source>
        <dbReference type="ARBA" id="ARBA00022691"/>
    </source>
</evidence>
<dbReference type="SFLD" id="SFLDG01070">
    <property type="entry name" value="PLP-dependent"/>
    <property type="match status" value="1"/>
</dbReference>
<proteinExistence type="predicted"/>
<dbReference type="PANTHER" id="PTHR30538:SF0">
    <property type="entry name" value="L-LYSINE 2,3-AMINOMUTASE AQ_1632-RELATED"/>
    <property type="match status" value="1"/>
</dbReference>
<evidence type="ECO:0000313" key="8">
    <source>
        <dbReference type="EMBL" id="PRY39437.1"/>
    </source>
</evidence>
<comment type="cofactor">
    <cofactor evidence="1">
        <name>pyridoxal 5'-phosphate</name>
        <dbReference type="ChEBI" id="CHEBI:597326"/>
    </cofactor>
</comment>
<dbReference type="SFLD" id="SFLDS00029">
    <property type="entry name" value="Radical_SAM"/>
    <property type="match status" value="1"/>
</dbReference>
<accession>A0A2T0T1B8</accession>
<dbReference type="PANTHER" id="PTHR30538">
    <property type="entry name" value="LYSINE 2,3-AMINOMUTASE-RELATED"/>
    <property type="match status" value="1"/>
</dbReference>
<dbReference type="InterPro" id="IPR007197">
    <property type="entry name" value="rSAM"/>
</dbReference>
<dbReference type="GO" id="GO:0051539">
    <property type="term" value="F:4 iron, 4 sulfur cluster binding"/>
    <property type="evidence" value="ECO:0007669"/>
    <property type="project" value="UniProtKB-KW"/>
</dbReference>
<keyword evidence="6" id="KW-0408">Iron</keyword>
<reference evidence="8 9" key="1">
    <citation type="submission" date="2018-03" db="EMBL/GenBank/DDBJ databases">
        <title>Genomic Encyclopedia of Archaeal and Bacterial Type Strains, Phase II (KMG-II): from individual species to whole genera.</title>
        <authorList>
            <person name="Goeker M."/>
        </authorList>
    </citation>
    <scope>NUCLEOTIDE SEQUENCE [LARGE SCALE GENOMIC DNA]</scope>
    <source>
        <strain evidence="8 9">DSM 44720</strain>
    </source>
</reference>